<evidence type="ECO:0000313" key="1">
    <source>
        <dbReference type="EMBL" id="GFQ88741.1"/>
    </source>
</evidence>
<keyword evidence="2" id="KW-1185">Reference proteome</keyword>
<dbReference type="OrthoDB" id="10443215at2759"/>
<gene>
    <name evidence="1" type="ORF">TNCT_223381</name>
</gene>
<name>A0A8X6KYE6_TRICU</name>
<evidence type="ECO:0000313" key="2">
    <source>
        <dbReference type="Proteomes" id="UP000887116"/>
    </source>
</evidence>
<protein>
    <submittedName>
        <fullName evidence="1">Uncharacterized protein</fullName>
    </submittedName>
</protein>
<accession>A0A8X6KYE6</accession>
<sequence length="168" mass="19112">MCLVHLYYVKRTVVITFISYKILIFSQCVVEGTLRPASESAGISMETYGVQSAVALEPLSLVYPTYELYLLKFIYFQKSLHDALPKQCSRKQLAVRITVYHKCHQFFQISLLNHAEIASYMGHVFGNGFDRKHASLSRYSFHFDSTVSPISRGLSQAKSFCRRVGAPD</sequence>
<dbReference type="EMBL" id="BMAO01023440">
    <property type="protein sequence ID" value="GFQ88741.1"/>
    <property type="molecule type" value="Genomic_DNA"/>
</dbReference>
<proteinExistence type="predicted"/>
<comment type="caution">
    <text evidence="1">The sequence shown here is derived from an EMBL/GenBank/DDBJ whole genome shotgun (WGS) entry which is preliminary data.</text>
</comment>
<dbReference type="Proteomes" id="UP000887116">
    <property type="component" value="Unassembled WGS sequence"/>
</dbReference>
<reference evidence="1" key="1">
    <citation type="submission" date="2020-07" db="EMBL/GenBank/DDBJ databases">
        <title>Multicomponent nature underlies the extraordinary mechanical properties of spider dragline silk.</title>
        <authorList>
            <person name="Kono N."/>
            <person name="Nakamura H."/>
            <person name="Mori M."/>
            <person name="Yoshida Y."/>
            <person name="Ohtoshi R."/>
            <person name="Malay A.D."/>
            <person name="Moran D.A.P."/>
            <person name="Tomita M."/>
            <person name="Numata K."/>
            <person name="Arakawa K."/>
        </authorList>
    </citation>
    <scope>NUCLEOTIDE SEQUENCE</scope>
</reference>
<dbReference type="AlphaFoldDB" id="A0A8X6KYE6"/>
<organism evidence="1 2">
    <name type="scientific">Trichonephila clavata</name>
    <name type="common">Joro spider</name>
    <name type="synonym">Nephila clavata</name>
    <dbReference type="NCBI Taxonomy" id="2740835"/>
    <lineage>
        <taxon>Eukaryota</taxon>
        <taxon>Metazoa</taxon>
        <taxon>Ecdysozoa</taxon>
        <taxon>Arthropoda</taxon>
        <taxon>Chelicerata</taxon>
        <taxon>Arachnida</taxon>
        <taxon>Araneae</taxon>
        <taxon>Araneomorphae</taxon>
        <taxon>Entelegynae</taxon>
        <taxon>Araneoidea</taxon>
        <taxon>Nephilidae</taxon>
        <taxon>Trichonephila</taxon>
    </lineage>
</organism>